<dbReference type="RefSeq" id="WP_126532017.1">
    <property type="nucleotide sequence ID" value="NZ_JADULK010000003.1"/>
</dbReference>
<dbReference type="Gene3D" id="1.10.3510.10">
    <property type="entry name" value="NMB0513-like"/>
    <property type="match status" value="1"/>
</dbReference>
<evidence type="ECO:0000313" key="1">
    <source>
        <dbReference type="EMBL" id="MBH1929736.1"/>
    </source>
</evidence>
<organism evidence="1 2">
    <name type="scientific">Serratia rubidaea</name>
    <name type="common">Serratia marinorubra</name>
    <dbReference type="NCBI Taxonomy" id="61652"/>
    <lineage>
        <taxon>Bacteria</taxon>
        <taxon>Pseudomonadati</taxon>
        <taxon>Pseudomonadota</taxon>
        <taxon>Gammaproteobacteria</taxon>
        <taxon>Enterobacterales</taxon>
        <taxon>Yersiniaceae</taxon>
        <taxon>Serratia</taxon>
    </lineage>
</organism>
<dbReference type="Proteomes" id="UP000624159">
    <property type="component" value="Unassembled WGS sequence"/>
</dbReference>
<accession>A0ABS0MBI6</accession>
<sequence>MLYSEEEYKLFRDELEGSSIGTLWSAMRGDNFGKKDFSYEDKCDYFLELLHRLLLEGKVKLGNHGEFLHGSVEEQILLFRKRFPNTQDEMDAGAFDGCWFLTEKCPGGIVWIHENGYQDWT</sequence>
<name>A0ABS0MBI6_SERRU</name>
<evidence type="ECO:0000313" key="2">
    <source>
        <dbReference type="Proteomes" id="UP000624159"/>
    </source>
</evidence>
<gene>
    <name evidence="1" type="ORF">I5U13_08700</name>
</gene>
<comment type="caution">
    <text evidence="1">The sequence shown here is derived from an EMBL/GenBank/DDBJ whole genome shotgun (WGS) entry which is preliminary data.</text>
</comment>
<protein>
    <submittedName>
        <fullName evidence="1">DUF596 domain-containing protein</fullName>
    </submittedName>
</protein>
<dbReference type="SUPFAM" id="SSF160472">
    <property type="entry name" value="NMB0513-like"/>
    <property type="match status" value="1"/>
</dbReference>
<reference evidence="1 2" key="1">
    <citation type="submission" date="2020-11" db="EMBL/GenBank/DDBJ databases">
        <title>Enhanced detection system for hospital associated transmission using whole genome sequencing surveillance.</title>
        <authorList>
            <person name="Harrison L.H."/>
            <person name="Van Tyne D."/>
            <person name="Marsh J.W."/>
            <person name="Griffith M.P."/>
            <person name="Snyder D.J."/>
            <person name="Cooper V.S."/>
            <person name="Mustapha M."/>
        </authorList>
    </citation>
    <scope>NUCLEOTIDE SEQUENCE [LARGE SCALE GENOMIC DNA]</scope>
    <source>
        <strain evidence="1 2">SER00230</strain>
    </source>
</reference>
<dbReference type="InterPro" id="IPR007670">
    <property type="entry name" value="DUF596"/>
</dbReference>
<proteinExistence type="predicted"/>
<dbReference type="InterPro" id="IPR023138">
    <property type="entry name" value="NMB0513-like_sf"/>
</dbReference>
<keyword evidence="2" id="KW-1185">Reference proteome</keyword>
<dbReference type="EMBL" id="JADULK010000003">
    <property type="protein sequence ID" value="MBH1929736.1"/>
    <property type="molecule type" value="Genomic_DNA"/>
</dbReference>
<dbReference type="Pfam" id="PF04591">
    <property type="entry name" value="DUF596"/>
    <property type="match status" value="1"/>
</dbReference>